<name>A0A0A9GIG7_ARUDO</name>
<organism evidence="1">
    <name type="scientific">Arundo donax</name>
    <name type="common">Giant reed</name>
    <name type="synonym">Donax arundinaceus</name>
    <dbReference type="NCBI Taxonomy" id="35708"/>
    <lineage>
        <taxon>Eukaryota</taxon>
        <taxon>Viridiplantae</taxon>
        <taxon>Streptophyta</taxon>
        <taxon>Embryophyta</taxon>
        <taxon>Tracheophyta</taxon>
        <taxon>Spermatophyta</taxon>
        <taxon>Magnoliopsida</taxon>
        <taxon>Liliopsida</taxon>
        <taxon>Poales</taxon>
        <taxon>Poaceae</taxon>
        <taxon>PACMAD clade</taxon>
        <taxon>Arundinoideae</taxon>
        <taxon>Arundineae</taxon>
        <taxon>Arundo</taxon>
    </lineage>
</organism>
<reference evidence="1" key="1">
    <citation type="submission" date="2014-09" db="EMBL/GenBank/DDBJ databases">
        <authorList>
            <person name="Magalhaes I.L.F."/>
            <person name="Oliveira U."/>
            <person name="Santos F.R."/>
            <person name="Vidigal T.H.D.A."/>
            <person name="Brescovit A.D."/>
            <person name="Santos A.J."/>
        </authorList>
    </citation>
    <scope>NUCLEOTIDE SEQUENCE</scope>
    <source>
        <tissue evidence="1">Shoot tissue taken approximately 20 cm above the soil surface</tissue>
    </source>
</reference>
<dbReference type="EMBL" id="GBRH01172981">
    <property type="protein sequence ID" value="JAE24915.1"/>
    <property type="molecule type" value="Transcribed_RNA"/>
</dbReference>
<dbReference type="AlphaFoldDB" id="A0A0A9GIG7"/>
<protein>
    <submittedName>
        <fullName evidence="1">CSLD2</fullName>
    </submittedName>
</protein>
<proteinExistence type="predicted"/>
<evidence type="ECO:0000313" key="1">
    <source>
        <dbReference type="EMBL" id="JAE24915.1"/>
    </source>
</evidence>
<accession>A0A0A9GIG7</accession>
<sequence length="22" mass="2540">MQFFVAPVDTEKIGYFSNEEST</sequence>
<reference evidence="1" key="2">
    <citation type="journal article" date="2015" name="Data Brief">
        <title>Shoot transcriptome of the giant reed, Arundo donax.</title>
        <authorList>
            <person name="Barrero R.A."/>
            <person name="Guerrero F.D."/>
            <person name="Moolhuijzen P."/>
            <person name="Goolsby J.A."/>
            <person name="Tidwell J."/>
            <person name="Bellgard S.E."/>
            <person name="Bellgard M.I."/>
        </authorList>
    </citation>
    <scope>NUCLEOTIDE SEQUENCE</scope>
    <source>
        <tissue evidence="1">Shoot tissue taken approximately 20 cm above the soil surface</tissue>
    </source>
</reference>